<gene>
    <name evidence="5" type="ORF">ACFOWE_15975</name>
</gene>
<dbReference type="NCBIfam" id="TIGR00045">
    <property type="entry name" value="glycerate kinase"/>
    <property type="match status" value="1"/>
</dbReference>
<organism evidence="5 6">
    <name type="scientific">Planomonospora corallina</name>
    <dbReference type="NCBI Taxonomy" id="1806052"/>
    <lineage>
        <taxon>Bacteria</taxon>
        <taxon>Bacillati</taxon>
        <taxon>Actinomycetota</taxon>
        <taxon>Actinomycetes</taxon>
        <taxon>Streptosporangiales</taxon>
        <taxon>Streptosporangiaceae</taxon>
        <taxon>Planomonospora</taxon>
    </lineage>
</organism>
<dbReference type="Gene3D" id="3.40.50.10350">
    <property type="entry name" value="Glycerate kinase, domain 1"/>
    <property type="match status" value="1"/>
</dbReference>
<feature type="non-terminal residue" evidence="5">
    <location>
        <position position="1"/>
    </location>
</feature>
<accession>A0ABV8I6I7</accession>
<dbReference type="SUPFAM" id="SSF110738">
    <property type="entry name" value="Glycerate kinase I"/>
    <property type="match status" value="1"/>
</dbReference>
<reference evidence="6" key="1">
    <citation type="journal article" date="2019" name="Int. J. Syst. Evol. Microbiol.">
        <title>The Global Catalogue of Microorganisms (GCM) 10K type strain sequencing project: providing services to taxonomists for standard genome sequencing and annotation.</title>
        <authorList>
            <consortium name="The Broad Institute Genomics Platform"/>
            <consortium name="The Broad Institute Genome Sequencing Center for Infectious Disease"/>
            <person name="Wu L."/>
            <person name="Ma J."/>
        </authorList>
    </citation>
    <scope>NUCLEOTIDE SEQUENCE [LARGE SCALE GENOMIC DNA]</scope>
    <source>
        <strain evidence="6">TBRC 4489</strain>
    </source>
</reference>
<dbReference type="InterPro" id="IPR004381">
    <property type="entry name" value="Glycerate_kinase"/>
</dbReference>
<dbReference type="RefSeq" id="WP_377288406.1">
    <property type="nucleotide sequence ID" value="NZ_JBHSBM010000017.1"/>
</dbReference>
<dbReference type="InterPro" id="IPR018193">
    <property type="entry name" value="Glyc_kinase_flavodox-like_fold"/>
</dbReference>
<evidence type="ECO:0000256" key="1">
    <source>
        <dbReference type="ARBA" id="ARBA00006284"/>
    </source>
</evidence>
<keyword evidence="3 5" id="KW-0418">Kinase</keyword>
<evidence type="ECO:0000256" key="3">
    <source>
        <dbReference type="ARBA" id="ARBA00022777"/>
    </source>
</evidence>
<evidence type="ECO:0000256" key="2">
    <source>
        <dbReference type="ARBA" id="ARBA00022679"/>
    </source>
</evidence>
<protein>
    <submittedName>
        <fullName evidence="5">Glycerate kinase</fullName>
    </submittedName>
</protein>
<proteinExistence type="inferred from homology"/>
<sequence>VACGFERVEVEVTGPVGEPVRAAYAWHASGTPGGSGPAVPTAVVELAEASGLRRLPPAQEAPAGDAPARNGSAGHASGAGASAPAGGPAAHGGVRLAPLTATSRGTGELIAHAVRRGARRIVLGLGGSACTDGGTGMMAALGVRFLDAAGLELPPGGGALRQLERIDTSGLVPLDGVEFVVACDVDNPLLGPYGAAAVYAPQKGAGAEDVRTLEAGLARLAAVAAHTHGLTGAAEHDGVVRSMGVAAQPGAGAAGGVGFAAVAFLGAEIRPGIEYLLGLLGFAERLAGARLVITGEGSLDEQTLRGKAPAGVAAAAGEAGVPVVAVCGRRALGDEALRTAGIRAAYALTDLEPDPARCMAEAGPLLERLAAKLAADWLEAPAAPEGRAAGAPL</sequence>
<feature type="region of interest" description="Disordered" evidence="4">
    <location>
        <begin position="54"/>
        <end position="90"/>
    </location>
</feature>
<dbReference type="PIRSF" id="PIRSF006078">
    <property type="entry name" value="GlxK"/>
    <property type="match status" value="1"/>
</dbReference>
<name>A0ABV8I6I7_9ACTN</name>
<dbReference type="PANTHER" id="PTHR21599">
    <property type="entry name" value="GLYCERATE KINASE"/>
    <property type="match status" value="1"/>
</dbReference>
<evidence type="ECO:0000313" key="5">
    <source>
        <dbReference type="EMBL" id="MFC4059804.1"/>
    </source>
</evidence>
<dbReference type="Pfam" id="PF02595">
    <property type="entry name" value="Gly_kinase"/>
    <property type="match status" value="2"/>
</dbReference>
<comment type="similarity">
    <text evidence="1">Belongs to the glycerate kinase type-1 family.</text>
</comment>
<dbReference type="GO" id="GO:0016301">
    <property type="term" value="F:kinase activity"/>
    <property type="evidence" value="ECO:0007669"/>
    <property type="project" value="UniProtKB-KW"/>
</dbReference>
<keyword evidence="2" id="KW-0808">Transferase</keyword>
<dbReference type="InterPro" id="IPR018197">
    <property type="entry name" value="Glycerate_kinase_RE-like"/>
</dbReference>
<dbReference type="Gene3D" id="3.90.1510.10">
    <property type="entry name" value="Glycerate kinase, domain 2"/>
    <property type="match status" value="2"/>
</dbReference>
<dbReference type="PANTHER" id="PTHR21599:SF0">
    <property type="entry name" value="GLYCERATE KINASE"/>
    <property type="match status" value="1"/>
</dbReference>
<dbReference type="InterPro" id="IPR036129">
    <property type="entry name" value="Glycerate_kinase_sf"/>
</dbReference>
<dbReference type="EMBL" id="JBHSBM010000017">
    <property type="protein sequence ID" value="MFC4059804.1"/>
    <property type="molecule type" value="Genomic_DNA"/>
</dbReference>
<dbReference type="Proteomes" id="UP001595850">
    <property type="component" value="Unassembled WGS sequence"/>
</dbReference>
<keyword evidence="6" id="KW-1185">Reference proteome</keyword>
<evidence type="ECO:0000313" key="6">
    <source>
        <dbReference type="Proteomes" id="UP001595850"/>
    </source>
</evidence>
<comment type="caution">
    <text evidence="5">The sequence shown here is derived from an EMBL/GenBank/DDBJ whole genome shotgun (WGS) entry which is preliminary data.</text>
</comment>
<feature type="compositionally biased region" description="Low complexity" evidence="4">
    <location>
        <begin position="71"/>
        <end position="90"/>
    </location>
</feature>
<evidence type="ECO:0000256" key="4">
    <source>
        <dbReference type="SAM" id="MobiDB-lite"/>
    </source>
</evidence>